<dbReference type="Proteomes" id="UP000054166">
    <property type="component" value="Unassembled WGS sequence"/>
</dbReference>
<feature type="region of interest" description="Disordered" evidence="1">
    <location>
        <begin position="248"/>
        <end position="267"/>
    </location>
</feature>
<reference evidence="3" key="2">
    <citation type="submission" date="2015-01" db="EMBL/GenBank/DDBJ databases">
        <title>Evolutionary Origins and Diversification of the Mycorrhizal Mutualists.</title>
        <authorList>
            <consortium name="DOE Joint Genome Institute"/>
            <consortium name="Mycorrhizal Genomics Consortium"/>
            <person name="Kohler A."/>
            <person name="Kuo A."/>
            <person name="Nagy L.G."/>
            <person name="Floudas D."/>
            <person name="Copeland A."/>
            <person name="Barry K.W."/>
            <person name="Cichocki N."/>
            <person name="Veneault-Fourrey C."/>
            <person name="LaButti K."/>
            <person name="Lindquist E.A."/>
            <person name="Lipzen A."/>
            <person name="Lundell T."/>
            <person name="Morin E."/>
            <person name="Murat C."/>
            <person name="Riley R."/>
            <person name="Ohm R."/>
            <person name="Sun H."/>
            <person name="Tunlid A."/>
            <person name="Henrissat B."/>
            <person name="Grigoriev I.V."/>
            <person name="Hibbett D.S."/>
            <person name="Martin F."/>
        </authorList>
    </citation>
    <scope>NUCLEOTIDE SEQUENCE [LARGE SCALE GENOMIC DNA]</scope>
    <source>
        <strain evidence="3">F 1598</strain>
    </source>
</reference>
<gene>
    <name evidence="2" type="ORF">PILCRDRAFT_278362</name>
</gene>
<evidence type="ECO:0000256" key="1">
    <source>
        <dbReference type="SAM" id="MobiDB-lite"/>
    </source>
</evidence>
<dbReference type="HOGENOM" id="CLU_1042478_0_0_1"/>
<protein>
    <submittedName>
        <fullName evidence="2">Uncharacterized protein</fullName>
    </submittedName>
</protein>
<dbReference type="EMBL" id="KN832979">
    <property type="protein sequence ID" value="KIM87480.1"/>
    <property type="molecule type" value="Genomic_DNA"/>
</dbReference>
<dbReference type="AlphaFoldDB" id="A0A0C3FTB8"/>
<keyword evidence="3" id="KW-1185">Reference proteome</keyword>
<reference evidence="2 3" key="1">
    <citation type="submission" date="2014-04" db="EMBL/GenBank/DDBJ databases">
        <authorList>
            <consortium name="DOE Joint Genome Institute"/>
            <person name="Kuo A."/>
            <person name="Tarkka M."/>
            <person name="Buscot F."/>
            <person name="Kohler A."/>
            <person name="Nagy L.G."/>
            <person name="Floudas D."/>
            <person name="Copeland A."/>
            <person name="Barry K.W."/>
            <person name="Cichocki N."/>
            <person name="Veneault-Fourrey C."/>
            <person name="LaButti K."/>
            <person name="Lindquist E.A."/>
            <person name="Lipzen A."/>
            <person name="Lundell T."/>
            <person name="Morin E."/>
            <person name="Murat C."/>
            <person name="Sun H."/>
            <person name="Tunlid A."/>
            <person name="Henrissat B."/>
            <person name="Grigoriev I.V."/>
            <person name="Hibbett D.S."/>
            <person name="Martin F."/>
            <person name="Nordberg H.P."/>
            <person name="Cantor M.N."/>
            <person name="Hua S.X."/>
        </authorList>
    </citation>
    <scope>NUCLEOTIDE SEQUENCE [LARGE SCALE GENOMIC DNA]</scope>
    <source>
        <strain evidence="2 3">F 1598</strain>
    </source>
</reference>
<evidence type="ECO:0000313" key="3">
    <source>
        <dbReference type="Proteomes" id="UP000054166"/>
    </source>
</evidence>
<proteinExistence type="predicted"/>
<sequence>MVVKYSTKSEFEQEFIWLLSGRLHTVLLQRLRPNRMGSKFRIDTWIRSPPSLPLPYLLPATYDQSLHDSINSMHSWIYIQPTTSLFLTSDLISNRNADHMIQYDGCWVSTFGSLLRFLPGVTSGISVSTSLIHSLGPLLLRIRFCCLMYAIISLDLIRHTTDTNSYAYITYVSYISQNGCTKICIIDFLDQLTTRGLSITFIILEFPGTPLSTWLSTSAPINTARTSRTLNALQLTSGPKFPFRTQCKSVSGTKGRDHARAGDNSPP</sequence>
<dbReference type="InParanoid" id="A0A0C3FTB8"/>
<organism evidence="2 3">
    <name type="scientific">Piloderma croceum (strain F 1598)</name>
    <dbReference type="NCBI Taxonomy" id="765440"/>
    <lineage>
        <taxon>Eukaryota</taxon>
        <taxon>Fungi</taxon>
        <taxon>Dikarya</taxon>
        <taxon>Basidiomycota</taxon>
        <taxon>Agaricomycotina</taxon>
        <taxon>Agaricomycetes</taxon>
        <taxon>Agaricomycetidae</taxon>
        <taxon>Atheliales</taxon>
        <taxon>Atheliaceae</taxon>
        <taxon>Piloderma</taxon>
    </lineage>
</organism>
<name>A0A0C3FTB8_PILCF</name>
<accession>A0A0C3FTB8</accession>
<evidence type="ECO:0000313" key="2">
    <source>
        <dbReference type="EMBL" id="KIM87480.1"/>
    </source>
</evidence>